<name>A0A3M7RYJ6_BRAPC</name>
<reference evidence="1 2" key="1">
    <citation type="journal article" date="2018" name="Sci. Rep.">
        <title>Genomic signatures of local adaptation to the degree of environmental predictability in rotifers.</title>
        <authorList>
            <person name="Franch-Gras L."/>
            <person name="Hahn C."/>
            <person name="Garcia-Roger E.M."/>
            <person name="Carmona M.J."/>
            <person name="Serra M."/>
            <person name="Gomez A."/>
        </authorList>
    </citation>
    <scope>NUCLEOTIDE SEQUENCE [LARGE SCALE GENOMIC DNA]</scope>
    <source>
        <strain evidence="1">HYR1</strain>
    </source>
</reference>
<dbReference type="AlphaFoldDB" id="A0A3M7RYJ6"/>
<proteinExistence type="predicted"/>
<evidence type="ECO:0000313" key="1">
    <source>
        <dbReference type="EMBL" id="RNA28520.1"/>
    </source>
</evidence>
<comment type="caution">
    <text evidence="1">The sequence shown here is derived from an EMBL/GenBank/DDBJ whole genome shotgun (WGS) entry which is preliminary data.</text>
</comment>
<dbReference type="Proteomes" id="UP000276133">
    <property type="component" value="Unassembled WGS sequence"/>
</dbReference>
<organism evidence="1 2">
    <name type="scientific">Brachionus plicatilis</name>
    <name type="common">Marine rotifer</name>
    <name type="synonym">Brachionus muelleri</name>
    <dbReference type="NCBI Taxonomy" id="10195"/>
    <lineage>
        <taxon>Eukaryota</taxon>
        <taxon>Metazoa</taxon>
        <taxon>Spiralia</taxon>
        <taxon>Gnathifera</taxon>
        <taxon>Rotifera</taxon>
        <taxon>Eurotatoria</taxon>
        <taxon>Monogononta</taxon>
        <taxon>Pseudotrocha</taxon>
        <taxon>Ploima</taxon>
        <taxon>Brachionidae</taxon>
        <taxon>Brachionus</taxon>
    </lineage>
</organism>
<dbReference type="EMBL" id="REGN01002377">
    <property type="protein sequence ID" value="RNA28520.1"/>
    <property type="molecule type" value="Genomic_DNA"/>
</dbReference>
<gene>
    <name evidence="1" type="ORF">BpHYR1_035314</name>
</gene>
<evidence type="ECO:0000313" key="2">
    <source>
        <dbReference type="Proteomes" id="UP000276133"/>
    </source>
</evidence>
<keyword evidence="2" id="KW-1185">Reference proteome</keyword>
<protein>
    <submittedName>
        <fullName evidence="1">Uncharacterized protein</fullName>
    </submittedName>
</protein>
<sequence>MIYAMMLIKALEELLKKSSLVWFKSTLIISLSVNVYFNDPDDWYFIFGSIKKIDFLAALT</sequence>
<accession>A0A3M7RYJ6</accession>